<evidence type="ECO:0000313" key="1">
    <source>
        <dbReference type="EMBL" id="KAK2870907.1"/>
    </source>
</evidence>
<dbReference type="AlphaFoldDB" id="A0AA88TCK4"/>
<name>A0AA88TCK4_9TELE</name>
<proteinExistence type="predicted"/>
<reference evidence="1" key="1">
    <citation type="submission" date="2023-08" db="EMBL/GenBank/DDBJ databases">
        <title>Chromosome-level Genome Assembly of mud carp (Cirrhinus molitorella).</title>
        <authorList>
            <person name="Liu H."/>
        </authorList>
    </citation>
    <scope>NUCLEOTIDE SEQUENCE</scope>
    <source>
        <strain evidence="1">Prfri</strain>
        <tissue evidence="1">Muscle</tissue>
    </source>
</reference>
<organism evidence="1 2">
    <name type="scientific">Cirrhinus molitorella</name>
    <name type="common">mud carp</name>
    <dbReference type="NCBI Taxonomy" id="172907"/>
    <lineage>
        <taxon>Eukaryota</taxon>
        <taxon>Metazoa</taxon>
        <taxon>Chordata</taxon>
        <taxon>Craniata</taxon>
        <taxon>Vertebrata</taxon>
        <taxon>Euteleostomi</taxon>
        <taxon>Actinopterygii</taxon>
        <taxon>Neopterygii</taxon>
        <taxon>Teleostei</taxon>
        <taxon>Ostariophysi</taxon>
        <taxon>Cypriniformes</taxon>
        <taxon>Cyprinidae</taxon>
        <taxon>Labeoninae</taxon>
        <taxon>Labeonini</taxon>
        <taxon>Cirrhinus</taxon>
    </lineage>
</organism>
<dbReference type="Proteomes" id="UP001187343">
    <property type="component" value="Unassembled WGS sequence"/>
</dbReference>
<keyword evidence="2" id="KW-1185">Reference proteome</keyword>
<dbReference type="EMBL" id="JAUYZG010000023">
    <property type="protein sequence ID" value="KAK2870907.1"/>
    <property type="molecule type" value="Genomic_DNA"/>
</dbReference>
<gene>
    <name evidence="1" type="ORF">Q8A67_023434</name>
</gene>
<comment type="caution">
    <text evidence="1">The sequence shown here is derived from an EMBL/GenBank/DDBJ whole genome shotgun (WGS) entry which is preliminary data.</text>
</comment>
<evidence type="ECO:0000313" key="2">
    <source>
        <dbReference type="Proteomes" id="UP001187343"/>
    </source>
</evidence>
<protein>
    <submittedName>
        <fullName evidence="1">Uncharacterized protein</fullName>
    </submittedName>
</protein>
<sequence>MVAGSWLDHPIPAYAVTTHVFAQDSSLHSARSSSSSSLIVNRHLQRIETFCSADSCLVPPSASCSSHALFSEEETGACKEKAAGQRICVHLTIPRPCHLWNPALPAQVWTTNSSTSSLKQLRSWEWSPPEEPSRSRLDEWFLPGHRQVPRQRSWPFFPEVHDEITKSWRAAILPYPLHSPPLATPKTRAITNCLL</sequence>
<accession>A0AA88TCK4</accession>